<accession>A0ABD0KBF4</accession>
<dbReference type="Proteomes" id="UP001519460">
    <property type="component" value="Unassembled WGS sequence"/>
</dbReference>
<keyword evidence="3" id="KW-1185">Reference proteome</keyword>
<name>A0ABD0KBF4_9CAEN</name>
<evidence type="ECO:0000313" key="2">
    <source>
        <dbReference type="EMBL" id="KAK7484311.1"/>
    </source>
</evidence>
<reference evidence="2 3" key="1">
    <citation type="journal article" date="2023" name="Sci. Data">
        <title>Genome assembly of the Korean intertidal mud-creeper Batillaria attramentaria.</title>
        <authorList>
            <person name="Patra A.K."/>
            <person name="Ho P.T."/>
            <person name="Jun S."/>
            <person name="Lee S.J."/>
            <person name="Kim Y."/>
            <person name="Won Y.J."/>
        </authorList>
    </citation>
    <scope>NUCLEOTIDE SEQUENCE [LARGE SCALE GENOMIC DNA]</scope>
    <source>
        <strain evidence="2">Wonlab-2016</strain>
    </source>
</reference>
<evidence type="ECO:0000256" key="1">
    <source>
        <dbReference type="SAM" id="MobiDB-lite"/>
    </source>
</evidence>
<evidence type="ECO:0000313" key="3">
    <source>
        <dbReference type="Proteomes" id="UP001519460"/>
    </source>
</evidence>
<proteinExistence type="predicted"/>
<sequence length="98" mass="11387">MHWHPQRAWPEACYSWLSSSRDEIASSICIQFLKKNMCHTFRKEPPCLQTEEIRFGPDQRLSQTHNSHRSRRRKGTELQTEGALGTVSITSFITRKAA</sequence>
<protein>
    <submittedName>
        <fullName evidence="2">Uncharacterized protein</fullName>
    </submittedName>
</protein>
<organism evidence="2 3">
    <name type="scientific">Batillaria attramentaria</name>
    <dbReference type="NCBI Taxonomy" id="370345"/>
    <lineage>
        <taxon>Eukaryota</taxon>
        <taxon>Metazoa</taxon>
        <taxon>Spiralia</taxon>
        <taxon>Lophotrochozoa</taxon>
        <taxon>Mollusca</taxon>
        <taxon>Gastropoda</taxon>
        <taxon>Caenogastropoda</taxon>
        <taxon>Sorbeoconcha</taxon>
        <taxon>Cerithioidea</taxon>
        <taxon>Batillariidae</taxon>
        <taxon>Batillaria</taxon>
    </lineage>
</organism>
<comment type="caution">
    <text evidence="2">The sequence shown here is derived from an EMBL/GenBank/DDBJ whole genome shotgun (WGS) entry which is preliminary data.</text>
</comment>
<feature type="region of interest" description="Disordered" evidence="1">
    <location>
        <begin position="54"/>
        <end position="80"/>
    </location>
</feature>
<gene>
    <name evidence="2" type="ORF">BaRGS_00024436</name>
</gene>
<dbReference type="AlphaFoldDB" id="A0ABD0KBF4"/>
<dbReference type="EMBL" id="JACVVK020000212">
    <property type="protein sequence ID" value="KAK7484311.1"/>
    <property type="molecule type" value="Genomic_DNA"/>
</dbReference>